<evidence type="ECO:0000256" key="4">
    <source>
        <dbReference type="ARBA" id="ARBA00022692"/>
    </source>
</evidence>
<evidence type="ECO:0000256" key="7">
    <source>
        <dbReference type="SAM" id="MobiDB-lite"/>
    </source>
</evidence>
<keyword evidence="4 8" id="KW-0812">Transmembrane</keyword>
<evidence type="ECO:0000256" key="8">
    <source>
        <dbReference type="SAM" id="Phobius"/>
    </source>
</evidence>
<protein>
    <submittedName>
        <fullName evidence="9">Paraquat-inducible protein A</fullName>
    </submittedName>
</protein>
<organism evidence="9 10">
    <name type="scientific">Herbaspirillum rhizosphaerae</name>
    <dbReference type="NCBI Taxonomy" id="346179"/>
    <lineage>
        <taxon>Bacteria</taxon>
        <taxon>Pseudomonadati</taxon>
        <taxon>Pseudomonadota</taxon>
        <taxon>Betaproteobacteria</taxon>
        <taxon>Burkholderiales</taxon>
        <taxon>Oxalobacteraceae</taxon>
        <taxon>Herbaspirillum</taxon>
    </lineage>
</organism>
<keyword evidence="2" id="KW-1003">Cell membrane</keyword>
<proteinExistence type="predicted"/>
<evidence type="ECO:0000313" key="9">
    <source>
        <dbReference type="EMBL" id="MFL9880938.1"/>
    </source>
</evidence>
<feature type="compositionally biased region" description="Basic and acidic residues" evidence="7">
    <location>
        <begin position="214"/>
        <end position="224"/>
    </location>
</feature>
<comment type="subcellular location">
    <subcellularLocation>
        <location evidence="1">Cell inner membrane</location>
    </subcellularLocation>
</comment>
<evidence type="ECO:0000256" key="1">
    <source>
        <dbReference type="ARBA" id="ARBA00004533"/>
    </source>
</evidence>
<accession>A0ABW8ZF04</accession>
<keyword evidence="6 8" id="KW-0472">Membrane</keyword>
<feature type="transmembrane region" description="Helical" evidence="8">
    <location>
        <begin position="167"/>
        <end position="188"/>
    </location>
</feature>
<evidence type="ECO:0000256" key="2">
    <source>
        <dbReference type="ARBA" id="ARBA00022475"/>
    </source>
</evidence>
<keyword evidence="3" id="KW-0997">Cell inner membrane</keyword>
<dbReference type="InterPro" id="IPR051800">
    <property type="entry name" value="PqiA-PqiB_transport"/>
</dbReference>
<dbReference type="PANTHER" id="PTHR30462">
    <property type="entry name" value="INTERMEMBRANE TRANSPORT PROTEIN PQIB-RELATED"/>
    <property type="match status" value="1"/>
</dbReference>
<evidence type="ECO:0000313" key="10">
    <source>
        <dbReference type="Proteomes" id="UP001629214"/>
    </source>
</evidence>
<feature type="transmembrane region" description="Helical" evidence="8">
    <location>
        <begin position="94"/>
        <end position="120"/>
    </location>
</feature>
<evidence type="ECO:0000256" key="6">
    <source>
        <dbReference type="ARBA" id="ARBA00023136"/>
    </source>
</evidence>
<comment type="caution">
    <text evidence="9">The sequence shown here is derived from an EMBL/GenBank/DDBJ whole genome shotgun (WGS) entry which is preliminary data.</text>
</comment>
<gene>
    <name evidence="9" type="ORF">PQR63_21245</name>
</gene>
<dbReference type="Pfam" id="PF04403">
    <property type="entry name" value="PqiA"/>
    <property type="match status" value="1"/>
</dbReference>
<dbReference type="InterPro" id="IPR007498">
    <property type="entry name" value="PqiA-like"/>
</dbReference>
<sequence length="224" mass="25042">MSSAIASKLRPCHHCGTVWEDAPDDAHCEVCHSPLHVRKVDSLNRTWAFLIAACIMYIPANLMPVMTTTTLLDEQQDTIMSGIIYFWVDGSWELAIVVFIASFLVPLFKLVSLIILTVSARRRSSWQRLQRAKLYRVVESIGRWSMLDVFVVSLLTGLVQIEGFAKITAGVGVAAFGSVVVLTMLASLSFDPRLIWDQDEPVPDENTVPSPHVDLQEQQKKDSE</sequence>
<evidence type="ECO:0000256" key="5">
    <source>
        <dbReference type="ARBA" id="ARBA00022989"/>
    </source>
</evidence>
<feature type="transmembrane region" description="Helical" evidence="8">
    <location>
        <begin position="47"/>
        <end position="66"/>
    </location>
</feature>
<feature type="transmembrane region" description="Helical" evidence="8">
    <location>
        <begin position="141"/>
        <end position="161"/>
    </location>
</feature>
<keyword evidence="5 8" id="KW-1133">Transmembrane helix</keyword>
<dbReference type="EMBL" id="JAQQFR010000016">
    <property type="protein sequence ID" value="MFL9880938.1"/>
    <property type="molecule type" value="Genomic_DNA"/>
</dbReference>
<dbReference type="PANTHER" id="PTHR30462:SF3">
    <property type="entry name" value="INTERMEMBRANE TRANSPORT PROTEIN PQIA"/>
    <property type="match status" value="1"/>
</dbReference>
<dbReference type="Proteomes" id="UP001629214">
    <property type="component" value="Unassembled WGS sequence"/>
</dbReference>
<reference evidence="9 10" key="1">
    <citation type="journal article" date="2024" name="Chem. Sci.">
        <title>Discovery of megapolipeptins by genome mining of a Burkholderiales bacteria collection.</title>
        <authorList>
            <person name="Paulo B.S."/>
            <person name="Recchia M.J.J."/>
            <person name="Lee S."/>
            <person name="Fergusson C.H."/>
            <person name="Romanowski S.B."/>
            <person name="Hernandez A."/>
            <person name="Krull N."/>
            <person name="Liu D.Y."/>
            <person name="Cavanagh H."/>
            <person name="Bos A."/>
            <person name="Gray C.A."/>
            <person name="Murphy B.T."/>
            <person name="Linington R.G."/>
            <person name="Eustaquio A.S."/>
        </authorList>
    </citation>
    <scope>NUCLEOTIDE SEQUENCE [LARGE SCALE GENOMIC DNA]</scope>
    <source>
        <strain evidence="9 10">RL21-008-BIB-B</strain>
    </source>
</reference>
<evidence type="ECO:0000256" key="3">
    <source>
        <dbReference type="ARBA" id="ARBA00022519"/>
    </source>
</evidence>
<feature type="region of interest" description="Disordered" evidence="7">
    <location>
        <begin position="200"/>
        <end position="224"/>
    </location>
</feature>
<keyword evidence="10" id="KW-1185">Reference proteome</keyword>
<name>A0ABW8ZF04_9BURK</name>